<gene>
    <name evidence="3" type="ORF">D7U36_10525</name>
    <name evidence="4" type="ORF">PROPAUS_1313</name>
</gene>
<evidence type="ECO:0000259" key="1">
    <source>
        <dbReference type="Pfam" id="PF01408"/>
    </source>
</evidence>
<dbReference type="InterPro" id="IPR036291">
    <property type="entry name" value="NAD(P)-bd_dom_sf"/>
</dbReference>
<name>A0A383S7K7_9ACTN</name>
<dbReference type="InterPro" id="IPR010091">
    <property type="entry name" value="Thiazolinyl_imide_reductase"/>
</dbReference>
<dbReference type="EMBL" id="UNQJ01000007">
    <property type="protein sequence ID" value="SYZ33394.1"/>
    <property type="molecule type" value="Genomic_DNA"/>
</dbReference>
<keyword evidence="4" id="KW-0560">Oxidoreductase</keyword>
<evidence type="ECO:0000259" key="2">
    <source>
        <dbReference type="Pfam" id="PF21390"/>
    </source>
</evidence>
<reference evidence="5" key="1">
    <citation type="submission" date="2018-08" db="EMBL/GenBank/DDBJ databases">
        <authorList>
            <person name="Hornung B."/>
        </authorList>
    </citation>
    <scope>NUCLEOTIDE SEQUENCE [LARGE SCALE GENOMIC DNA]</scope>
</reference>
<dbReference type="EC" id="1.-.-.-" evidence="4"/>
<feature type="domain" description="Gfo/Idh/MocA-like oxidoreductase N-terminal" evidence="1">
    <location>
        <begin position="5"/>
        <end position="118"/>
    </location>
</feature>
<evidence type="ECO:0000313" key="6">
    <source>
        <dbReference type="Proteomes" id="UP000279336"/>
    </source>
</evidence>
<dbReference type="PANTHER" id="PTHR43377:SF1">
    <property type="entry name" value="BILIVERDIN REDUCTASE A"/>
    <property type="match status" value="1"/>
</dbReference>
<dbReference type="InterPro" id="IPR000683">
    <property type="entry name" value="Gfo/Idh/MocA-like_OxRdtase_N"/>
</dbReference>
<dbReference type="GO" id="GO:0016491">
    <property type="term" value="F:oxidoreductase activity"/>
    <property type="evidence" value="ECO:0007669"/>
    <property type="project" value="UniProtKB-KW"/>
</dbReference>
<dbReference type="Gene3D" id="3.40.50.720">
    <property type="entry name" value="NAD(P)-binding Rossmann-like Domain"/>
    <property type="match status" value="1"/>
</dbReference>
<evidence type="ECO:0000313" key="3">
    <source>
        <dbReference type="EMBL" id="RLP07987.1"/>
    </source>
</evidence>
<protein>
    <submittedName>
        <fullName evidence="4">Oxidoreductase family, NAD-binding Rossmann fold</fullName>
        <ecNumber evidence="4">1.-.-.-</ecNumber>
    </submittedName>
    <submittedName>
        <fullName evidence="3">Thiazolinyl imide reductase</fullName>
    </submittedName>
</protein>
<dbReference type="NCBIfam" id="TIGR01761">
    <property type="entry name" value="thiaz-red"/>
    <property type="match status" value="1"/>
</dbReference>
<reference evidence="3 6" key="3">
    <citation type="submission" date="2018-10" db="EMBL/GenBank/DDBJ databases">
        <title>Propionibacterium australiense Genome Sequencing and Assembly.</title>
        <authorList>
            <person name="Bernier A.-M."/>
            <person name="Bernard K."/>
        </authorList>
    </citation>
    <scope>NUCLEOTIDE SEQUENCE [LARGE SCALE GENOMIC DNA]</scope>
    <source>
        <strain evidence="3 6">NML98A078</strain>
    </source>
</reference>
<reference evidence="4" key="2">
    <citation type="submission" date="2018-08" db="EMBL/GenBank/DDBJ databases">
        <authorList>
            <person name="Ferrada E.E."/>
            <person name="Latorre B.A."/>
        </authorList>
    </citation>
    <scope>NUCLEOTIDE SEQUENCE [LARGE SCALE GENOMIC DNA]</scope>
    <source>
        <strain evidence="4">Propionibacterium_australiense1</strain>
    </source>
</reference>
<dbReference type="Pfam" id="PF21390">
    <property type="entry name" value="Irp3-like_C"/>
    <property type="match status" value="1"/>
</dbReference>
<sequence length="360" mass="39794">MNRTRVVVCGTTFGRVYVAGVRRLPEHYELVGILSRGSEQSRAFASQQRLPLFTTIEELPEFDMACVVVRSGIVGGKGSQLARRFLADGRHVVLEHPIHRDDAVECYREAARSGGAFFINPFYRHSPTIASYLEMARVLREDHGILGVEAECSIHFLFSMIDLVGRITGGFTPWEVQAQGTVAGVFTQLGGSFRGVPVSLRVVNRMNPLDPDDFAHVGHRITVFTVAGNLVLTETDGQIIWHPNVTTPRTTEGLLEIEADEALSTVRLHESLAVETEVTRRCQFERIWPSAVARFLDALRQETGSPAARAREAEYMLTLCAVWAYAGQLMGPAEPLGAETPPRFLSLAHLTEQMPDGAPR</sequence>
<keyword evidence="5" id="KW-1185">Reference proteome</keyword>
<organism evidence="4 5">
    <name type="scientific">Propionibacterium australiense</name>
    <dbReference type="NCBI Taxonomy" id="119981"/>
    <lineage>
        <taxon>Bacteria</taxon>
        <taxon>Bacillati</taxon>
        <taxon>Actinomycetota</taxon>
        <taxon>Actinomycetes</taxon>
        <taxon>Propionibacteriales</taxon>
        <taxon>Propionibacteriaceae</taxon>
        <taxon>Propionibacterium</taxon>
    </lineage>
</organism>
<dbReference type="Pfam" id="PF01408">
    <property type="entry name" value="GFO_IDH_MocA"/>
    <property type="match status" value="1"/>
</dbReference>
<accession>A0A383S7K7</accession>
<proteinExistence type="predicted"/>
<dbReference type="EMBL" id="RCIW01000016">
    <property type="protein sequence ID" value="RLP07987.1"/>
    <property type="molecule type" value="Genomic_DNA"/>
</dbReference>
<dbReference type="Proteomes" id="UP000263928">
    <property type="component" value="Unassembled WGS sequence"/>
</dbReference>
<dbReference type="RefSeq" id="WP_119161739.1">
    <property type="nucleotide sequence ID" value="NZ_LR134442.1"/>
</dbReference>
<evidence type="ECO:0000313" key="5">
    <source>
        <dbReference type="Proteomes" id="UP000263928"/>
    </source>
</evidence>
<dbReference type="OrthoDB" id="9760689at2"/>
<dbReference type="SUPFAM" id="SSF51735">
    <property type="entry name" value="NAD(P)-binding Rossmann-fold domains"/>
    <property type="match status" value="1"/>
</dbReference>
<dbReference type="Proteomes" id="UP000279336">
    <property type="component" value="Unassembled WGS sequence"/>
</dbReference>
<dbReference type="InterPro" id="IPR051450">
    <property type="entry name" value="Gfo/Idh/MocA_Oxidoreductases"/>
</dbReference>
<dbReference type="AlphaFoldDB" id="A0A383S7K7"/>
<feature type="domain" description="Thiazolinyl imine reductase-like C-terminal" evidence="2">
    <location>
        <begin position="150"/>
        <end position="241"/>
    </location>
</feature>
<evidence type="ECO:0000313" key="4">
    <source>
        <dbReference type="EMBL" id="SYZ33394.1"/>
    </source>
</evidence>
<dbReference type="InterPro" id="IPR048655">
    <property type="entry name" value="Irp3-like_C"/>
</dbReference>
<dbReference type="PANTHER" id="PTHR43377">
    <property type="entry name" value="BILIVERDIN REDUCTASE A"/>
    <property type="match status" value="1"/>
</dbReference>
<dbReference type="GO" id="GO:0000166">
    <property type="term" value="F:nucleotide binding"/>
    <property type="evidence" value="ECO:0007669"/>
    <property type="project" value="InterPro"/>
</dbReference>